<dbReference type="Pfam" id="PF00635">
    <property type="entry name" value="Motile_Sperm"/>
    <property type="match status" value="1"/>
</dbReference>
<dbReference type="PROSITE" id="PS50202">
    <property type="entry name" value="MSP"/>
    <property type="match status" value="1"/>
</dbReference>
<accession>A0A6P4ETX3</accession>
<dbReference type="OrthoDB" id="7861108at2759"/>
<sequence>MSGVQLIVTPLTLSFQAPILHTQKRLIALLNPSDKVMIYRVHISNDTDYSADPSTGRVEPFDTTEVALTLTPVKETLPNCSIIVKSISEDLSDVEKEEKWNSMDVKIELDPTKTPRLRMQTHDLAQILEKHYQPLCTKCAQKLPKGTYSWSKRIKYFLMVFGVGFAAYLSYEALLILKSEPVF</sequence>
<name>A0A6P4ETX3_DRORH</name>
<keyword evidence="1" id="KW-0472">Membrane</keyword>
<proteinExistence type="predicted"/>
<feature type="domain" description="MSP" evidence="2">
    <location>
        <begin position="5"/>
        <end position="110"/>
    </location>
</feature>
<dbReference type="RefSeq" id="XP_016976591.1">
    <property type="nucleotide sequence ID" value="XM_017121102.1"/>
</dbReference>
<dbReference type="EnsemblMetazoa" id="XM_017121102.1">
    <property type="protein sequence ID" value="XP_016976591.1"/>
    <property type="gene ID" value="LOC108042705"/>
</dbReference>
<dbReference type="InterPro" id="IPR000535">
    <property type="entry name" value="MSP_dom"/>
</dbReference>
<evidence type="ECO:0000313" key="3">
    <source>
        <dbReference type="EnsemblMetazoa" id="XP_016976591.1"/>
    </source>
</evidence>
<dbReference type="AlphaFoldDB" id="A0A6P4ETX3"/>
<keyword evidence="4" id="KW-1185">Reference proteome</keyword>
<reference evidence="5" key="2">
    <citation type="submission" date="2025-04" db="UniProtKB">
        <authorList>
            <consortium name="RefSeq"/>
        </authorList>
    </citation>
    <scope>IDENTIFICATION</scope>
</reference>
<evidence type="ECO:0000313" key="5">
    <source>
        <dbReference type="RefSeq" id="XP_016976591.1"/>
    </source>
</evidence>
<feature type="transmembrane region" description="Helical" evidence="1">
    <location>
        <begin position="156"/>
        <end position="177"/>
    </location>
</feature>
<dbReference type="Proteomes" id="UP001652680">
    <property type="component" value="Unassembled WGS sequence"/>
</dbReference>
<keyword evidence="1" id="KW-0812">Transmembrane</keyword>
<protein>
    <submittedName>
        <fullName evidence="5">Uncharacterized protein LOC108042705</fullName>
    </submittedName>
</protein>
<evidence type="ECO:0000259" key="2">
    <source>
        <dbReference type="PROSITE" id="PS50202"/>
    </source>
</evidence>
<evidence type="ECO:0000256" key="1">
    <source>
        <dbReference type="SAM" id="Phobius"/>
    </source>
</evidence>
<dbReference type="OMA" id="FPHIQKR"/>
<dbReference type="InterPro" id="IPR008962">
    <property type="entry name" value="PapD-like_sf"/>
</dbReference>
<dbReference type="InterPro" id="IPR013783">
    <property type="entry name" value="Ig-like_fold"/>
</dbReference>
<reference evidence="3" key="3">
    <citation type="submission" date="2025-05" db="UniProtKB">
        <authorList>
            <consortium name="EnsemblMetazoa"/>
        </authorList>
    </citation>
    <scope>IDENTIFICATION</scope>
</reference>
<organism evidence="5">
    <name type="scientific">Drosophila rhopaloa</name>
    <name type="common">Fruit fly</name>
    <dbReference type="NCBI Taxonomy" id="1041015"/>
    <lineage>
        <taxon>Eukaryota</taxon>
        <taxon>Metazoa</taxon>
        <taxon>Ecdysozoa</taxon>
        <taxon>Arthropoda</taxon>
        <taxon>Hexapoda</taxon>
        <taxon>Insecta</taxon>
        <taxon>Pterygota</taxon>
        <taxon>Neoptera</taxon>
        <taxon>Endopterygota</taxon>
        <taxon>Diptera</taxon>
        <taxon>Brachycera</taxon>
        <taxon>Muscomorpha</taxon>
        <taxon>Ephydroidea</taxon>
        <taxon>Drosophilidae</taxon>
        <taxon>Drosophila</taxon>
        <taxon>Sophophora</taxon>
    </lineage>
</organism>
<evidence type="ECO:0000313" key="4">
    <source>
        <dbReference type="Proteomes" id="UP001652680"/>
    </source>
</evidence>
<dbReference type="Gene3D" id="2.60.40.10">
    <property type="entry name" value="Immunoglobulins"/>
    <property type="match status" value="1"/>
</dbReference>
<dbReference type="SUPFAM" id="SSF49354">
    <property type="entry name" value="PapD-like"/>
    <property type="match status" value="1"/>
</dbReference>
<gene>
    <name evidence="5" type="primary">LOC108042705</name>
    <name evidence="3" type="synonym">108042705</name>
</gene>
<keyword evidence="1" id="KW-1133">Transmembrane helix</keyword>
<reference evidence="4" key="1">
    <citation type="journal article" date="2021" name="Elife">
        <title>Highly contiguous assemblies of 101 drosophilid genomes.</title>
        <authorList>
            <person name="Kim B.Y."/>
            <person name="Wang J.R."/>
            <person name="Miller D.E."/>
            <person name="Barmina O."/>
            <person name="Delaney E."/>
            <person name="Thompson A."/>
            <person name="Comeault A.A."/>
            <person name="Peede D."/>
            <person name="D'Agostino E.R."/>
            <person name="Pelaez J."/>
            <person name="Aguilar J.M."/>
            <person name="Haji D."/>
            <person name="Matsunaga T."/>
            <person name="Armstrong E.E."/>
            <person name="Zych M."/>
            <person name="Ogawa Y."/>
            <person name="Stamenkovic-Radak M."/>
            <person name="Jelic M."/>
            <person name="Veselinovic M.S."/>
            <person name="Tanaskovic M."/>
            <person name="Eric P."/>
            <person name="Gao J.J."/>
            <person name="Katoh T.K."/>
            <person name="Toda M.J."/>
            <person name="Watabe H."/>
            <person name="Watada M."/>
            <person name="Davis J.S."/>
            <person name="Moyle L.C."/>
            <person name="Manoli G."/>
            <person name="Bertolini E."/>
            <person name="Kostal V."/>
            <person name="Hawley R.S."/>
            <person name="Takahashi A."/>
            <person name="Jones C.D."/>
            <person name="Price D.K."/>
            <person name="Whiteman N."/>
            <person name="Kopp A."/>
            <person name="Matute D.R."/>
            <person name="Petrov D.A."/>
        </authorList>
    </citation>
    <scope>NUCLEOTIDE SEQUENCE [LARGE SCALE GENOMIC DNA]</scope>
</reference>
<dbReference type="GeneID" id="108042705"/>